<sequence>MPTRVVTPPSMINDQLLGIKGKSWMHLRDEMRSKAMSLAIKEFGRPGTGEATEKHYGYTMDFSTVYIGDFGLEDEILFAK</sequence>
<dbReference type="AlphaFoldDB" id="A0A1I8ASP1"/>
<dbReference type="Proteomes" id="UP000095287">
    <property type="component" value="Unplaced"/>
</dbReference>
<reference evidence="2" key="1">
    <citation type="submission" date="2016-11" db="UniProtKB">
        <authorList>
            <consortium name="WormBaseParasite"/>
        </authorList>
    </citation>
    <scope>IDENTIFICATION</scope>
</reference>
<proteinExistence type="predicted"/>
<protein>
    <submittedName>
        <fullName evidence="2">Cytochrome P450</fullName>
    </submittedName>
</protein>
<name>A0A1I8ASP1_9BILA</name>
<keyword evidence="1" id="KW-1185">Reference proteome</keyword>
<evidence type="ECO:0000313" key="2">
    <source>
        <dbReference type="WBParaSite" id="L893_g8484.t1"/>
    </source>
</evidence>
<evidence type="ECO:0000313" key="1">
    <source>
        <dbReference type="Proteomes" id="UP000095287"/>
    </source>
</evidence>
<dbReference type="WBParaSite" id="L893_g8484.t1">
    <property type="protein sequence ID" value="L893_g8484.t1"/>
    <property type="gene ID" value="L893_g8484"/>
</dbReference>
<organism evidence="1 2">
    <name type="scientific">Steinernema glaseri</name>
    <dbReference type="NCBI Taxonomy" id="37863"/>
    <lineage>
        <taxon>Eukaryota</taxon>
        <taxon>Metazoa</taxon>
        <taxon>Ecdysozoa</taxon>
        <taxon>Nematoda</taxon>
        <taxon>Chromadorea</taxon>
        <taxon>Rhabditida</taxon>
        <taxon>Tylenchina</taxon>
        <taxon>Panagrolaimomorpha</taxon>
        <taxon>Strongyloidoidea</taxon>
        <taxon>Steinernematidae</taxon>
        <taxon>Steinernema</taxon>
    </lineage>
</organism>
<accession>A0A1I8ASP1</accession>